<dbReference type="AlphaFoldDB" id="A0A2P2PA84"/>
<name>A0A2P2PA84_RHIMU</name>
<protein>
    <submittedName>
        <fullName evidence="1">Uncharacterized protein</fullName>
    </submittedName>
</protein>
<evidence type="ECO:0000313" key="1">
    <source>
        <dbReference type="EMBL" id="MBX51612.1"/>
    </source>
</evidence>
<proteinExistence type="predicted"/>
<sequence length="109" mass="12178">MATSFCQKTSCCSQRVIDMEALAERMLDGYPKYTPYLRCVGLETSSKDKLRSQVSDISNPIILTNAKKDSFHQIARSDSFQQHTECCQEQTFSSNGICNCTPISLIVAL</sequence>
<dbReference type="EMBL" id="GGEC01071128">
    <property type="protein sequence ID" value="MBX51612.1"/>
    <property type="molecule type" value="Transcribed_RNA"/>
</dbReference>
<reference evidence="1" key="1">
    <citation type="submission" date="2018-02" db="EMBL/GenBank/DDBJ databases">
        <title>Rhizophora mucronata_Transcriptome.</title>
        <authorList>
            <person name="Meera S.P."/>
            <person name="Sreeshan A."/>
            <person name="Augustine A."/>
        </authorList>
    </citation>
    <scope>NUCLEOTIDE SEQUENCE</scope>
    <source>
        <tissue evidence="1">Leaf</tissue>
    </source>
</reference>
<accession>A0A2P2PA84</accession>
<organism evidence="1">
    <name type="scientific">Rhizophora mucronata</name>
    <name type="common">Asiatic mangrove</name>
    <dbReference type="NCBI Taxonomy" id="61149"/>
    <lineage>
        <taxon>Eukaryota</taxon>
        <taxon>Viridiplantae</taxon>
        <taxon>Streptophyta</taxon>
        <taxon>Embryophyta</taxon>
        <taxon>Tracheophyta</taxon>
        <taxon>Spermatophyta</taxon>
        <taxon>Magnoliopsida</taxon>
        <taxon>eudicotyledons</taxon>
        <taxon>Gunneridae</taxon>
        <taxon>Pentapetalae</taxon>
        <taxon>rosids</taxon>
        <taxon>fabids</taxon>
        <taxon>Malpighiales</taxon>
        <taxon>Rhizophoraceae</taxon>
        <taxon>Rhizophora</taxon>
    </lineage>
</organism>